<evidence type="ECO:0000313" key="5">
    <source>
        <dbReference type="Proteomes" id="UP000069940"/>
    </source>
</evidence>
<name>A0ABM1Y863_AEDAL</name>
<evidence type="ECO:0008006" key="6">
    <source>
        <dbReference type="Google" id="ProtNLM"/>
    </source>
</evidence>
<reference evidence="5" key="1">
    <citation type="journal article" date="2015" name="Proc. Natl. Acad. Sci. U.S.A.">
        <title>Genome sequence of the Asian Tiger mosquito, Aedes albopictus, reveals insights into its biology, genetics, and evolution.</title>
        <authorList>
            <person name="Chen X.G."/>
            <person name="Jiang X."/>
            <person name="Gu J."/>
            <person name="Xu M."/>
            <person name="Wu Y."/>
            <person name="Deng Y."/>
            <person name="Zhang C."/>
            <person name="Bonizzoni M."/>
            <person name="Dermauw W."/>
            <person name="Vontas J."/>
            <person name="Armbruster P."/>
            <person name="Huang X."/>
            <person name="Yang Y."/>
            <person name="Zhang H."/>
            <person name="He W."/>
            <person name="Peng H."/>
            <person name="Liu Y."/>
            <person name="Wu K."/>
            <person name="Chen J."/>
            <person name="Lirakis M."/>
            <person name="Topalis P."/>
            <person name="Van Leeuwen T."/>
            <person name="Hall A.B."/>
            <person name="Jiang X."/>
            <person name="Thorpe C."/>
            <person name="Mueller R.L."/>
            <person name="Sun C."/>
            <person name="Waterhouse R.M."/>
            <person name="Yan G."/>
            <person name="Tu Z.J."/>
            <person name="Fang X."/>
            <person name="James A.A."/>
        </authorList>
    </citation>
    <scope>NUCLEOTIDE SEQUENCE [LARGE SCALE GENOMIC DNA]</scope>
    <source>
        <strain evidence="5">Foshan</strain>
    </source>
</reference>
<evidence type="ECO:0000256" key="1">
    <source>
        <dbReference type="ARBA" id="ARBA00006926"/>
    </source>
</evidence>
<dbReference type="RefSeq" id="XP_062715181.1">
    <property type="nucleotide sequence ID" value="XM_062859197.1"/>
</dbReference>
<keyword evidence="5" id="KW-1185">Reference proteome</keyword>
<dbReference type="SUPFAM" id="SSF52833">
    <property type="entry name" value="Thioredoxin-like"/>
    <property type="match status" value="1"/>
</dbReference>
<keyword evidence="2" id="KW-0575">Peroxidase</keyword>
<sequence length="168" mass="18843">MMDAKSAKSIFDFTATDINGNEVDLSRYKGTVCIVTNFSIKDSACEKVFSMLSTLYSKFHSGTRKDLNILLFPCSQFGSKESTNDILDYFEHNSDRSVGDVFAEIDVNGSKSVELYKFMKLKKPGNCGGFINGNFTMFLTDRNGIPVERFASNVHPYLLEELIEQHCG</sequence>
<reference evidence="4" key="2">
    <citation type="submission" date="2025-05" db="UniProtKB">
        <authorList>
            <consortium name="EnsemblMetazoa"/>
        </authorList>
    </citation>
    <scope>IDENTIFICATION</scope>
    <source>
        <strain evidence="4">Foshan</strain>
    </source>
</reference>
<organism evidence="4 5">
    <name type="scientific">Aedes albopictus</name>
    <name type="common">Asian tiger mosquito</name>
    <name type="synonym">Stegomyia albopicta</name>
    <dbReference type="NCBI Taxonomy" id="7160"/>
    <lineage>
        <taxon>Eukaryota</taxon>
        <taxon>Metazoa</taxon>
        <taxon>Ecdysozoa</taxon>
        <taxon>Arthropoda</taxon>
        <taxon>Hexapoda</taxon>
        <taxon>Insecta</taxon>
        <taxon>Pterygota</taxon>
        <taxon>Neoptera</taxon>
        <taxon>Endopterygota</taxon>
        <taxon>Diptera</taxon>
        <taxon>Nematocera</taxon>
        <taxon>Culicoidea</taxon>
        <taxon>Culicidae</taxon>
        <taxon>Culicinae</taxon>
        <taxon>Aedini</taxon>
        <taxon>Aedes</taxon>
        <taxon>Stegomyia</taxon>
    </lineage>
</organism>
<protein>
    <recommendedName>
        <fullName evidence="6">Glutathione peroxidase</fullName>
    </recommendedName>
</protein>
<dbReference type="PANTHER" id="PTHR11592:SF78">
    <property type="entry name" value="GLUTATHIONE PEROXIDASE"/>
    <property type="match status" value="1"/>
</dbReference>
<accession>A0ABM1Y863</accession>
<keyword evidence="3" id="KW-0560">Oxidoreductase</keyword>
<evidence type="ECO:0000313" key="4">
    <source>
        <dbReference type="EnsemblMetazoa" id="AALFPA23_006685.P8747"/>
    </source>
</evidence>
<comment type="similarity">
    <text evidence="1">Belongs to the glutathione peroxidase family.</text>
</comment>
<dbReference type="InterPro" id="IPR000889">
    <property type="entry name" value="Glutathione_peroxidase"/>
</dbReference>
<evidence type="ECO:0000256" key="2">
    <source>
        <dbReference type="ARBA" id="ARBA00022559"/>
    </source>
</evidence>
<dbReference type="InterPro" id="IPR036249">
    <property type="entry name" value="Thioredoxin-like_sf"/>
</dbReference>
<dbReference type="Gene3D" id="3.40.30.10">
    <property type="entry name" value="Glutaredoxin"/>
    <property type="match status" value="1"/>
</dbReference>
<evidence type="ECO:0000256" key="3">
    <source>
        <dbReference type="ARBA" id="ARBA00023002"/>
    </source>
</evidence>
<dbReference type="Proteomes" id="UP000069940">
    <property type="component" value="Unassembled WGS sequence"/>
</dbReference>
<dbReference type="EnsemblMetazoa" id="AALFPA23_006685.R8747">
    <property type="protein sequence ID" value="AALFPA23_006685.P8747"/>
    <property type="gene ID" value="AALFPA23_006685"/>
</dbReference>
<proteinExistence type="inferred from homology"/>
<dbReference type="PANTHER" id="PTHR11592">
    <property type="entry name" value="GLUTATHIONE PEROXIDASE"/>
    <property type="match status" value="1"/>
</dbReference>
<dbReference type="PROSITE" id="PS51355">
    <property type="entry name" value="GLUTATHIONE_PEROXID_3"/>
    <property type="match status" value="1"/>
</dbReference>
<dbReference type="Pfam" id="PF00255">
    <property type="entry name" value="GSHPx"/>
    <property type="match status" value="1"/>
</dbReference>
<dbReference type="GeneID" id="109401758"/>
<dbReference type="PIRSF" id="PIRSF000303">
    <property type="entry name" value="Glutathion_perox"/>
    <property type="match status" value="1"/>
</dbReference>